<accession>A0A085Z0C3</accession>
<protein>
    <submittedName>
        <fullName evidence="1">Uncharacterized protein</fullName>
    </submittedName>
</protein>
<keyword evidence="2" id="KW-1185">Reference proteome</keyword>
<dbReference type="EMBL" id="JPRO01000023">
    <property type="protein sequence ID" value="KFE97886.1"/>
    <property type="molecule type" value="Genomic_DNA"/>
</dbReference>
<evidence type="ECO:0000313" key="2">
    <source>
        <dbReference type="Proteomes" id="UP000028703"/>
    </source>
</evidence>
<organism evidence="1 2">
    <name type="scientific">Chryseobacterium luteum</name>
    <dbReference type="NCBI Taxonomy" id="421531"/>
    <lineage>
        <taxon>Bacteria</taxon>
        <taxon>Pseudomonadati</taxon>
        <taxon>Bacteroidota</taxon>
        <taxon>Flavobacteriia</taxon>
        <taxon>Flavobacteriales</taxon>
        <taxon>Weeksellaceae</taxon>
        <taxon>Chryseobacterium group</taxon>
        <taxon>Chryseobacterium</taxon>
    </lineage>
</organism>
<dbReference type="AlphaFoldDB" id="A0A085Z0C3"/>
<dbReference type="STRING" id="421531.IX38_19675"/>
<evidence type="ECO:0000313" key="1">
    <source>
        <dbReference type="EMBL" id="KFE97886.1"/>
    </source>
</evidence>
<proteinExistence type="predicted"/>
<name>A0A085Z0C3_9FLAO</name>
<dbReference type="eggNOG" id="ENOG5034B0Z">
    <property type="taxonomic scope" value="Bacteria"/>
</dbReference>
<reference evidence="1 2" key="1">
    <citation type="submission" date="2014-07" db="EMBL/GenBank/DDBJ databases">
        <title>Genome of Chryseobacterium luteum DSM 18605.</title>
        <authorList>
            <person name="Stropko S.J."/>
            <person name="Pipes S.E."/>
            <person name="Newman J.D."/>
        </authorList>
    </citation>
    <scope>NUCLEOTIDE SEQUENCE [LARGE SCALE GENOMIC DNA]</scope>
    <source>
        <strain evidence="1 2">DSM 18605</strain>
    </source>
</reference>
<sequence>MKLTIEQFILLENYYLRHFPPHIPDEILQDYKTILEYKDIIKYTKPEKRILNYLLDTAIKKINNNQRFQRITFIKLIRWQWEKAFIDNVISDKLFFIFKSLITEVNETISWSLSVIIKDIELSQNNIEWLIDNYAISEHIRNRLLRYPKPNKAITIWCKERLQRKDLDERLSELIGLSLNFNIKFTHKDKTSLIWGIYYSKLSDNLKKELLLKHLTTDNFEELIKICERSNFIDIISQLYNDLDISSTL</sequence>
<gene>
    <name evidence="1" type="ORF">IX38_19675</name>
</gene>
<dbReference type="Proteomes" id="UP000028703">
    <property type="component" value="Unassembled WGS sequence"/>
</dbReference>
<dbReference type="OrthoDB" id="2622906at2"/>
<dbReference type="RefSeq" id="WP_034707468.1">
    <property type="nucleotide sequence ID" value="NZ_JPRO01000023.1"/>
</dbReference>
<comment type="caution">
    <text evidence="1">The sequence shown here is derived from an EMBL/GenBank/DDBJ whole genome shotgun (WGS) entry which is preliminary data.</text>
</comment>